<dbReference type="FunFam" id="1.25.40.10:FF:000242">
    <property type="entry name" value="Pentatricopeptide repeat-containing protein"/>
    <property type="match status" value="1"/>
</dbReference>
<reference evidence="4" key="1">
    <citation type="submission" date="2022-07" db="EMBL/GenBank/DDBJ databases">
        <authorList>
            <person name="Macas J."/>
            <person name="Novak P."/>
            <person name="Neumann P."/>
        </authorList>
    </citation>
    <scope>NUCLEOTIDE SEQUENCE</scope>
</reference>
<feature type="repeat" description="PPR" evidence="2">
    <location>
        <begin position="22"/>
        <end position="56"/>
    </location>
</feature>
<dbReference type="GO" id="GO:0003723">
    <property type="term" value="F:RNA binding"/>
    <property type="evidence" value="ECO:0007669"/>
    <property type="project" value="InterPro"/>
</dbReference>
<dbReference type="EMBL" id="CAMAPF010001042">
    <property type="protein sequence ID" value="CAH9142523.1"/>
    <property type="molecule type" value="Genomic_DNA"/>
</dbReference>
<evidence type="ECO:0000256" key="1">
    <source>
        <dbReference type="ARBA" id="ARBA00022737"/>
    </source>
</evidence>
<evidence type="ECO:0000313" key="4">
    <source>
        <dbReference type="EMBL" id="CAH9142523.1"/>
    </source>
</evidence>
<dbReference type="Pfam" id="PF01535">
    <property type="entry name" value="PPR"/>
    <property type="match status" value="1"/>
</dbReference>
<dbReference type="PANTHER" id="PTHR47926">
    <property type="entry name" value="PENTATRICOPEPTIDE REPEAT-CONTAINING PROTEIN"/>
    <property type="match status" value="1"/>
</dbReference>
<dbReference type="Gene3D" id="1.25.40.10">
    <property type="entry name" value="Tetratricopeptide repeat domain"/>
    <property type="match status" value="1"/>
</dbReference>
<gene>
    <name evidence="3" type="ORF">CEPIT_LOCUS17694</name>
    <name evidence="4" type="ORF">CEPIT_LOCUS39965</name>
</gene>
<sequence length="200" mass="22306">MYAKCAHVDKAFHIFNIMSAKNLQSWTIMISALADNGHGEEAVCLFSRMEKSGLRPDSLSFSACGHLGLVNKGHDPFRRMASVYDIRPSMEHYGCMVDLLGRAGKIEEAYQVIVHMPMELNSVILRSFISACKQHERIVPHINENLKELLPRIETDIAANYVLAANMSSNQGNWDDADGLQTCIKEKDIKKVLVAVGWSG</sequence>
<dbReference type="NCBIfam" id="TIGR00756">
    <property type="entry name" value="PPR"/>
    <property type="match status" value="2"/>
</dbReference>
<dbReference type="InterPro" id="IPR002885">
    <property type="entry name" value="PPR_rpt"/>
</dbReference>
<comment type="caution">
    <text evidence="4">The sequence shown here is derived from an EMBL/GenBank/DDBJ whole genome shotgun (WGS) entry which is preliminary data.</text>
</comment>
<evidence type="ECO:0000313" key="5">
    <source>
        <dbReference type="Proteomes" id="UP001152523"/>
    </source>
</evidence>
<accession>A0AAV0G4K7</accession>
<evidence type="ECO:0000313" key="3">
    <source>
        <dbReference type="EMBL" id="CAH9106679.1"/>
    </source>
</evidence>
<protein>
    <recommendedName>
        <fullName evidence="6">Pentatricopeptide repeat-containing protein</fullName>
    </recommendedName>
</protein>
<name>A0AAV0G4K7_9ASTE</name>
<evidence type="ECO:0008006" key="6">
    <source>
        <dbReference type="Google" id="ProtNLM"/>
    </source>
</evidence>
<dbReference type="InterPro" id="IPR046960">
    <property type="entry name" value="PPR_At4g14850-like_plant"/>
</dbReference>
<dbReference type="InterPro" id="IPR011990">
    <property type="entry name" value="TPR-like_helical_dom_sf"/>
</dbReference>
<keyword evidence="1" id="KW-0677">Repeat</keyword>
<dbReference type="PANTHER" id="PTHR47926:SF411">
    <property type="entry name" value="PENTATRICOPEPTIDE REPEAT-CONTAINING PROTEIN"/>
    <property type="match status" value="1"/>
</dbReference>
<dbReference type="Pfam" id="PF13041">
    <property type="entry name" value="PPR_2"/>
    <property type="match status" value="1"/>
</dbReference>
<dbReference type="EMBL" id="CAMAPF010000138">
    <property type="protein sequence ID" value="CAH9106679.1"/>
    <property type="molecule type" value="Genomic_DNA"/>
</dbReference>
<dbReference type="PROSITE" id="PS51375">
    <property type="entry name" value="PPR"/>
    <property type="match status" value="1"/>
</dbReference>
<evidence type="ECO:0000256" key="2">
    <source>
        <dbReference type="PROSITE-ProRule" id="PRU00708"/>
    </source>
</evidence>
<dbReference type="GO" id="GO:0009451">
    <property type="term" value="P:RNA modification"/>
    <property type="evidence" value="ECO:0007669"/>
    <property type="project" value="InterPro"/>
</dbReference>
<organism evidence="4 5">
    <name type="scientific">Cuscuta epithymum</name>
    <dbReference type="NCBI Taxonomy" id="186058"/>
    <lineage>
        <taxon>Eukaryota</taxon>
        <taxon>Viridiplantae</taxon>
        <taxon>Streptophyta</taxon>
        <taxon>Embryophyta</taxon>
        <taxon>Tracheophyta</taxon>
        <taxon>Spermatophyta</taxon>
        <taxon>Magnoliopsida</taxon>
        <taxon>eudicotyledons</taxon>
        <taxon>Gunneridae</taxon>
        <taxon>Pentapetalae</taxon>
        <taxon>asterids</taxon>
        <taxon>lamiids</taxon>
        <taxon>Solanales</taxon>
        <taxon>Convolvulaceae</taxon>
        <taxon>Cuscuteae</taxon>
        <taxon>Cuscuta</taxon>
        <taxon>Cuscuta subgen. Cuscuta</taxon>
    </lineage>
</organism>
<dbReference type="AlphaFoldDB" id="A0AAV0G4K7"/>
<keyword evidence="5" id="KW-1185">Reference proteome</keyword>
<proteinExistence type="predicted"/>
<dbReference type="Proteomes" id="UP001152523">
    <property type="component" value="Unassembled WGS sequence"/>
</dbReference>